<dbReference type="Pfam" id="PF00067">
    <property type="entry name" value="p450"/>
    <property type="match status" value="1"/>
</dbReference>
<keyword evidence="7" id="KW-0503">Monooxygenase</keyword>
<evidence type="ECO:0000256" key="1">
    <source>
        <dbReference type="ARBA" id="ARBA00010617"/>
    </source>
</evidence>
<dbReference type="PRINTS" id="PR00385">
    <property type="entry name" value="P450"/>
</dbReference>
<dbReference type="AlphaFoldDB" id="A0A9Q0HTC4"/>
<keyword evidence="8" id="KW-0472">Membrane</keyword>
<dbReference type="GO" id="GO:0044550">
    <property type="term" value="P:secondary metabolite biosynthetic process"/>
    <property type="evidence" value="ECO:0007669"/>
    <property type="project" value="UniProtKB-ARBA"/>
</dbReference>
<keyword evidence="4 7" id="KW-0560">Oxidoreductase</keyword>
<dbReference type="InterPro" id="IPR002401">
    <property type="entry name" value="Cyt_P450_E_grp-I"/>
</dbReference>
<comment type="cofactor">
    <cofactor evidence="6">
        <name>heme</name>
        <dbReference type="ChEBI" id="CHEBI:30413"/>
    </cofactor>
</comment>
<evidence type="ECO:0000313" key="9">
    <source>
        <dbReference type="EMBL" id="KAJ1697754.1"/>
    </source>
</evidence>
<organism evidence="9 10">
    <name type="scientific">Rhynchospora breviuscula</name>
    <dbReference type="NCBI Taxonomy" id="2022672"/>
    <lineage>
        <taxon>Eukaryota</taxon>
        <taxon>Viridiplantae</taxon>
        <taxon>Streptophyta</taxon>
        <taxon>Embryophyta</taxon>
        <taxon>Tracheophyta</taxon>
        <taxon>Spermatophyta</taxon>
        <taxon>Magnoliopsida</taxon>
        <taxon>Liliopsida</taxon>
        <taxon>Poales</taxon>
        <taxon>Cyperaceae</taxon>
        <taxon>Cyperoideae</taxon>
        <taxon>Rhynchosporeae</taxon>
        <taxon>Rhynchospora</taxon>
    </lineage>
</organism>
<evidence type="ECO:0000256" key="2">
    <source>
        <dbReference type="ARBA" id="ARBA00022617"/>
    </source>
</evidence>
<dbReference type="OrthoDB" id="2789670at2759"/>
<comment type="caution">
    <text evidence="9">The sequence shown here is derived from an EMBL/GenBank/DDBJ whole genome shotgun (WGS) entry which is preliminary data.</text>
</comment>
<accession>A0A9Q0HTC4</accession>
<dbReference type="GO" id="GO:0005506">
    <property type="term" value="F:iron ion binding"/>
    <property type="evidence" value="ECO:0007669"/>
    <property type="project" value="InterPro"/>
</dbReference>
<dbReference type="GO" id="GO:0016705">
    <property type="term" value="F:oxidoreductase activity, acting on paired donors, with incorporation or reduction of molecular oxygen"/>
    <property type="evidence" value="ECO:0007669"/>
    <property type="project" value="InterPro"/>
</dbReference>
<reference evidence="9" key="1">
    <citation type="journal article" date="2022" name="Cell">
        <title>Repeat-based holocentromeres influence genome architecture and karyotype evolution.</title>
        <authorList>
            <person name="Hofstatter P.G."/>
            <person name="Thangavel G."/>
            <person name="Lux T."/>
            <person name="Neumann P."/>
            <person name="Vondrak T."/>
            <person name="Novak P."/>
            <person name="Zhang M."/>
            <person name="Costa L."/>
            <person name="Castellani M."/>
            <person name="Scott A."/>
            <person name="Toegelov H."/>
            <person name="Fuchs J."/>
            <person name="Mata-Sucre Y."/>
            <person name="Dias Y."/>
            <person name="Vanzela A.L.L."/>
            <person name="Huettel B."/>
            <person name="Almeida C.C.S."/>
            <person name="Simkova H."/>
            <person name="Souza G."/>
            <person name="Pedrosa-Harand A."/>
            <person name="Macas J."/>
            <person name="Mayer K.F.X."/>
            <person name="Houben A."/>
            <person name="Marques A."/>
        </authorList>
    </citation>
    <scope>NUCLEOTIDE SEQUENCE</scope>
    <source>
        <strain evidence="9">RhyBre1mFocal</strain>
    </source>
</reference>
<dbReference type="InterPro" id="IPR036396">
    <property type="entry name" value="Cyt_P450_sf"/>
</dbReference>
<evidence type="ECO:0000256" key="3">
    <source>
        <dbReference type="ARBA" id="ARBA00022723"/>
    </source>
</evidence>
<comment type="similarity">
    <text evidence="1 7">Belongs to the cytochrome P450 family.</text>
</comment>
<dbReference type="GO" id="GO:0004497">
    <property type="term" value="F:monooxygenase activity"/>
    <property type="evidence" value="ECO:0007669"/>
    <property type="project" value="UniProtKB-KW"/>
</dbReference>
<evidence type="ECO:0000256" key="8">
    <source>
        <dbReference type="SAM" id="Phobius"/>
    </source>
</evidence>
<dbReference type="EMBL" id="JAMQYH010000002">
    <property type="protein sequence ID" value="KAJ1697754.1"/>
    <property type="molecule type" value="Genomic_DNA"/>
</dbReference>
<evidence type="ECO:0000313" key="10">
    <source>
        <dbReference type="Proteomes" id="UP001151287"/>
    </source>
</evidence>
<dbReference type="PANTHER" id="PTHR47944">
    <property type="entry name" value="CYTOCHROME P450 98A9"/>
    <property type="match status" value="1"/>
</dbReference>
<dbReference type="InterPro" id="IPR001128">
    <property type="entry name" value="Cyt_P450"/>
</dbReference>
<dbReference type="PRINTS" id="PR00463">
    <property type="entry name" value="EP450I"/>
</dbReference>
<sequence>MEYLPPWAMNYLVIMLATILLLKSIAYIRRRKKYNLPPGPKQWPVIGNLNLMSALPHRSLHELSKKYGPLMSVRFGSYPAVVGSSVEMAKYFLKTHDVLFTDRPKFAAGKYTTYNYSDITWSQYGPYWRQARKMCLVELFSAKRLESYEYIRVEEIRNLLRELYNSSGKVIMLKDFLSTVSLNVISRMVLGKKYLDESSKGAIVSPEEFKWMLDELFLLNGVLNIGDSIPWLNFLDLQGYIKRMKKLGKMFDRFLEHVLDEHNERRSSEGENFVAKDMVDVLLQLADDPTLEVKLKREGVKAFTQDLIAGGTESSAVTAEWAISELLKRPEIFKKATEELDRVIGRERWVEEKDINQLPYIDAIVKETMRLHPVAPMLVPRQAREDATFNGYDIPAGTRVLVNVWTIGRDPTIWDKPDEFMPERFLGKLIDVKGHDFELLPFGSGRRMCPGYSLGLKVIQVSVANLLHGFNWRLPDGMKEADLSLEEIFGLSTPKKEPLQCVIKPKLPAHLYGA</sequence>
<keyword evidence="5 6" id="KW-0408">Iron</keyword>
<dbReference type="Proteomes" id="UP001151287">
    <property type="component" value="Unassembled WGS sequence"/>
</dbReference>
<gene>
    <name evidence="9" type="ORF">LUZ63_006266</name>
</gene>
<evidence type="ECO:0000256" key="5">
    <source>
        <dbReference type="ARBA" id="ARBA00023004"/>
    </source>
</evidence>
<keyword evidence="3 6" id="KW-0479">Metal-binding</keyword>
<protein>
    <submittedName>
        <fullName evidence="9">Uncharacterized protein</fullName>
    </submittedName>
</protein>
<evidence type="ECO:0000256" key="7">
    <source>
        <dbReference type="RuleBase" id="RU000461"/>
    </source>
</evidence>
<keyword evidence="2 6" id="KW-0349">Heme</keyword>
<evidence type="ECO:0000256" key="4">
    <source>
        <dbReference type="ARBA" id="ARBA00023002"/>
    </source>
</evidence>
<keyword evidence="8" id="KW-0812">Transmembrane</keyword>
<keyword evidence="8" id="KW-1133">Transmembrane helix</keyword>
<dbReference type="FunFam" id="1.10.630.10:FF:000038">
    <property type="entry name" value="Cytochrome P450 84A1"/>
    <property type="match status" value="1"/>
</dbReference>
<keyword evidence="10" id="KW-1185">Reference proteome</keyword>
<dbReference type="InterPro" id="IPR017972">
    <property type="entry name" value="Cyt_P450_CS"/>
</dbReference>
<feature type="transmembrane region" description="Helical" evidence="8">
    <location>
        <begin position="6"/>
        <end position="28"/>
    </location>
</feature>
<proteinExistence type="inferred from homology"/>
<name>A0A9Q0HTC4_9POAL</name>
<dbReference type="GO" id="GO:0020037">
    <property type="term" value="F:heme binding"/>
    <property type="evidence" value="ECO:0007669"/>
    <property type="project" value="InterPro"/>
</dbReference>
<feature type="binding site" description="axial binding residue" evidence="6">
    <location>
        <position position="449"/>
    </location>
    <ligand>
        <name>heme</name>
        <dbReference type="ChEBI" id="CHEBI:30413"/>
    </ligand>
    <ligandPart>
        <name>Fe</name>
        <dbReference type="ChEBI" id="CHEBI:18248"/>
    </ligandPart>
</feature>
<dbReference type="SUPFAM" id="SSF48264">
    <property type="entry name" value="Cytochrome P450"/>
    <property type="match status" value="1"/>
</dbReference>
<dbReference type="CDD" id="cd20618">
    <property type="entry name" value="CYP71_clan"/>
    <property type="match status" value="1"/>
</dbReference>
<dbReference type="Gene3D" id="1.10.630.10">
    <property type="entry name" value="Cytochrome P450"/>
    <property type="match status" value="1"/>
</dbReference>
<dbReference type="PANTHER" id="PTHR47944:SF4">
    <property type="entry name" value="OS09G0441700 PROTEIN"/>
    <property type="match status" value="1"/>
</dbReference>
<dbReference type="PROSITE" id="PS00086">
    <property type="entry name" value="CYTOCHROME_P450"/>
    <property type="match status" value="1"/>
</dbReference>
<evidence type="ECO:0000256" key="6">
    <source>
        <dbReference type="PIRSR" id="PIRSR602401-1"/>
    </source>
</evidence>